<dbReference type="AlphaFoldDB" id="A0A2P2JFV6"/>
<organism evidence="1">
    <name type="scientific">Rhizophora mucronata</name>
    <name type="common">Asiatic mangrove</name>
    <dbReference type="NCBI Taxonomy" id="61149"/>
    <lineage>
        <taxon>Eukaryota</taxon>
        <taxon>Viridiplantae</taxon>
        <taxon>Streptophyta</taxon>
        <taxon>Embryophyta</taxon>
        <taxon>Tracheophyta</taxon>
        <taxon>Spermatophyta</taxon>
        <taxon>Magnoliopsida</taxon>
        <taxon>eudicotyledons</taxon>
        <taxon>Gunneridae</taxon>
        <taxon>Pentapetalae</taxon>
        <taxon>rosids</taxon>
        <taxon>fabids</taxon>
        <taxon>Malpighiales</taxon>
        <taxon>Rhizophoraceae</taxon>
        <taxon>Rhizophora</taxon>
    </lineage>
</organism>
<accession>A0A2P2JFV6</accession>
<reference evidence="1" key="1">
    <citation type="submission" date="2018-02" db="EMBL/GenBank/DDBJ databases">
        <title>Rhizophora mucronata_Transcriptome.</title>
        <authorList>
            <person name="Meera S.P."/>
            <person name="Sreeshan A."/>
            <person name="Augustine A."/>
        </authorList>
    </citation>
    <scope>NUCLEOTIDE SEQUENCE</scope>
    <source>
        <tissue evidence="1">Leaf</tissue>
    </source>
</reference>
<dbReference type="EMBL" id="GGEC01011852">
    <property type="protein sequence ID" value="MBW92335.1"/>
    <property type="molecule type" value="Transcribed_RNA"/>
</dbReference>
<evidence type="ECO:0000313" key="1">
    <source>
        <dbReference type="EMBL" id="MBW92335.1"/>
    </source>
</evidence>
<proteinExistence type="predicted"/>
<protein>
    <submittedName>
        <fullName evidence="1">Uncharacterized protein</fullName>
    </submittedName>
</protein>
<name>A0A2P2JFV6_RHIMU</name>
<sequence length="62" mass="7232">MPPCLPIVPYQVIFFSQTAKTKRKNGMFSKFSRYMTIMENNATSFVPFCLLHQEMKYNSCQG</sequence>